<evidence type="ECO:0000256" key="8">
    <source>
        <dbReference type="ARBA" id="ARBA00023034"/>
    </source>
</evidence>
<evidence type="ECO:0000256" key="3">
    <source>
        <dbReference type="ARBA" id="ARBA00022676"/>
    </source>
</evidence>
<dbReference type="Proteomes" id="UP000078348">
    <property type="component" value="Unassembled WGS sequence"/>
</dbReference>
<dbReference type="STRING" id="478820.A0A196SIA9"/>
<evidence type="ECO:0000256" key="9">
    <source>
        <dbReference type="ARBA" id="ARBA00023136"/>
    </source>
</evidence>
<keyword evidence="6" id="KW-0735">Signal-anchor</keyword>
<gene>
    <name evidence="12" type="ORF">AV274_2583</name>
</gene>
<evidence type="ECO:0000256" key="5">
    <source>
        <dbReference type="ARBA" id="ARBA00022692"/>
    </source>
</evidence>
<dbReference type="Gene3D" id="3.90.550.50">
    <property type="match status" value="1"/>
</dbReference>
<dbReference type="AlphaFoldDB" id="A0A196SIA9"/>
<name>A0A196SIA9_BLAHN</name>
<evidence type="ECO:0000256" key="11">
    <source>
        <dbReference type="SAM" id="SignalP"/>
    </source>
</evidence>
<evidence type="ECO:0000313" key="12">
    <source>
        <dbReference type="EMBL" id="OAO15684.1"/>
    </source>
</evidence>
<evidence type="ECO:0000256" key="6">
    <source>
        <dbReference type="ARBA" id="ARBA00022968"/>
    </source>
</evidence>
<dbReference type="GO" id="GO:0006493">
    <property type="term" value="P:protein O-linked glycosylation"/>
    <property type="evidence" value="ECO:0007669"/>
    <property type="project" value="TreeGrafter"/>
</dbReference>
<evidence type="ECO:0000256" key="7">
    <source>
        <dbReference type="ARBA" id="ARBA00022989"/>
    </source>
</evidence>
<evidence type="ECO:0000256" key="1">
    <source>
        <dbReference type="ARBA" id="ARBA00004323"/>
    </source>
</evidence>
<dbReference type="PANTHER" id="PTHR11214">
    <property type="entry name" value="BETA-1,3-N-ACETYLGLUCOSAMINYLTRANSFERASE"/>
    <property type="match status" value="1"/>
</dbReference>
<dbReference type="GO" id="GO:0016758">
    <property type="term" value="F:hexosyltransferase activity"/>
    <property type="evidence" value="ECO:0007669"/>
    <property type="project" value="InterPro"/>
</dbReference>
<keyword evidence="9" id="KW-0472">Membrane</keyword>
<comment type="caution">
    <text evidence="12">The sequence shown here is derived from an EMBL/GenBank/DDBJ whole genome shotgun (WGS) entry which is preliminary data.</text>
</comment>
<protein>
    <recommendedName>
        <fullName evidence="10">Hexosyltransferase</fullName>
        <ecNumber evidence="10">2.4.1.-</ecNumber>
    </recommendedName>
</protein>
<dbReference type="PANTHER" id="PTHR11214:SF3">
    <property type="entry name" value="BETA-1,3-GALACTOSYLTRANSFERASE 6"/>
    <property type="match status" value="1"/>
</dbReference>
<keyword evidence="3 10" id="KW-0328">Glycosyltransferase</keyword>
<organism evidence="12 13">
    <name type="scientific">Blastocystis sp. subtype 1 (strain ATCC 50177 / NandII)</name>
    <dbReference type="NCBI Taxonomy" id="478820"/>
    <lineage>
        <taxon>Eukaryota</taxon>
        <taxon>Sar</taxon>
        <taxon>Stramenopiles</taxon>
        <taxon>Bigyra</taxon>
        <taxon>Opalozoa</taxon>
        <taxon>Opalinata</taxon>
        <taxon>Blastocystidae</taxon>
        <taxon>Blastocystis</taxon>
    </lineage>
</organism>
<dbReference type="EMBL" id="LXWW01000123">
    <property type="protein sequence ID" value="OAO15684.1"/>
    <property type="molecule type" value="Genomic_DNA"/>
</dbReference>
<sequence length="425" mass="49774">MFSTYLVAFLVGAIVALQTYGQLKSFLVPDSSVFSGKNNSTVVRNLPIPAVFPYSDEHPESATSFDIGDDFNDGIPKQFHFPEYKELDRHLTERFGLPFTYKRFNPDKYFYIPYGYDYTYLAEPTQFCSNDTFMVVMIMSTVKKPEERTVLRETWFKDKTVLDKKIKYLFIVSSSPDPEVNRKIDEEAREYNDILHMDHLDSYNNITMSIMNTFNWLHRNCHSIKYILKGDPDSYFNTPKIVKWLLDLPPHRQTRLYHGSCFITSFFIRQPGNKWDTPYIVDKDSLTWPYCIGVGYVISADLLAPLVLASRHYPYMLRTEDMSIGLAALMLNVTPYRYHDYYWTPPEKAMYPSIKKCRWGRYFDFHKIPLSDVPKIHAVFSNTTLKCSRVCEKREHMKNVTYTINAIQDMELIASTTTNRVFCVL</sequence>
<feature type="signal peptide" evidence="11">
    <location>
        <begin position="1"/>
        <end position="21"/>
    </location>
</feature>
<keyword evidence="8 10" id="KW-0333">Golgi apparatus</keyword>
<dbReference type="GO" id="GO:0000139">
    <property type="term" value="C:Golgi membrane"/>
    <property type="evidence" value="ECO:0007669"/>
    <property type="project" value="UniProtKB-SubCell"/>
</dbReference>
<keyword evidence="11" id="KW-0732">Signal</keyword>
<dbReference type="Pfam" id="PF01762">
    <property type="entry name" value="Galactosyl_T"/>
    <property type="match status" value="1"/>
</dbReference>
<feature type="chain" id="PRO_5008274639" description="Hexosyltransferase" evidence="11">
    <location>
        <begin position="22"/>
        <end position="425"/>
    </location>
</feature>
<evidence type="ECO:0000256" key="10">
    <source>
        <dbReference type="RuleBase" id="RU363063"/>
    </source>
</evidence>
<comment type="similarity">
    <text evidence="2 10">Belongs to the glycosyltransferase 31 family.</text>
</comment>
<evidence type="ECO:0000256" key="4">
    <source>
        <dbReference type="ARBA" id="ARBA00022679"/>
    </source>
</evidence>
<keyword evidence="7" id="KW-1133">Transmembrane helix</keyword>
<keyword evidence="4 12" id="KW-0808">Transferase</keyword>
<keyword evidence="5" id="KW-0812">Transmembrane</keyword>
<proteinExistence type="inferred from homology"/>
<comment type="subcellular location">
    <subcellularLocation>
        <location evidence="1 10">Golgi apparatus membrane</location>
        <topology evidence="1 10">Single-pass type II membrane protein</topology>
    </subcellularLocation>
</comment>
<dbReference type="EC" id="2.4.1.-" evidence="10"/>
<dbReference type="OrthoDB" id="5957813at2759"/>
<accession>A0A196SIA9</accession>
<dbReference type="InterPro" id="IPR002659">
    <property type="entry name" value="Glyco_trans_31"/>
</dbReference>
<evidence type="ECO:0000313" key="13">
    <source>
        <dbReference type="Proteomes" id="UP000078348"/>
    </source>
</evidence>
<keyword evidence="13" id="KW-1185">Reference proteome</keyword>
<evidence type="ECO:0000256" key="2">
    <source>
        <dbReference type="ARBA" id="ARBA00008661"/>
    </source>
</evidence>
<reference evidence="12 13" key="1">
    <citation type="submission" date="2016-05" db="EMBL/GenBank/DDBJ databases">
        <title>Nuclear genome of Blastocystis sp. subtype 1 NandII.</title>
        <authorList>
            <person name="Gentekaki E."/>
            <person name="Curtis B."/>
            <person name="Stairs C."/>
            <person name="Eme L."/>
            <person name="Herman E."/>
            <person name="Klimes V."/>
            <person name="Arias M.C."/>
            <person name="Elias M."/>
            <person name="Hilliou F."/>
            <person name="Klute M."/>
            <person name="Malik S.-B."/>
            <person name="Pightling A."/>
            <person name="Rachubinski R."/>
            <person name="Salas D."/>
            <person name="Schlacht A."/>
            <person name="Suga H."/>
            <person name="Archibald J."/>
            <person name="Ball S.G."/>
            <person name="Clark G."/>
            <person name="Dacks J."/>
            <person name="Van Der Giezen M."/>
            <person name="Tsaousis A."/>
            <person name="Roger A."/>
        </authorList>
    </citation>
    <scope>NUCLEOTIDE SEQUENCE [LARGE SCALE GENOMIC DNA]</scope>
    <source>
        <strain evidence="13">ATCC 50177 / NandII</strain>
    </source>
</reference>